<dbReference type="OrthoDB" id="5401396at2759"/>
<name>A0A9P3L9P0_9APHY</name>
<protein>
    <submittedName>
        <fullName evidence="1">Uncharacterized protein</fullName>
    </submittedName>
</protein>
<dbReference type="EMBL" id="BPQB01000006">
    <property type="protein sequence ID" value="GJE87340.1"/>
    <property type="molecule type" value="Genomic_DNA"/>
</dbReference>
<sequence>MQGSTAGGDGLLVCTDANFSGSCTLIAFDAGACAAFPAQFQNDVSTVSPPMSWQCTLYTGHNCDGDKIDVGYPGIRDLGDGNTSFNDRLNSFTCSVLG</sequence>
<organism evidence="1 2">
    <name type="scientific">Phanerochaete sordida</name>
    <dbReference type="NCBI Taxonomy" id="48140"/>
    <lineage>
        <taxon>Eukaryota</taxon>
        <taxon>Fungi</taxon>
        <taxon>Dikarya</taxon>
        <taxon>Basidiomycota</taxon>
        <taxon>Agaricomycotina</taxon>
        <taxon>Agaricomycetes</taxon>
        <taxon>Polyporales</taxon>
        <taxon>Phanerochaetaceae</taxon>
        <taxon>Phanerochaete</taxon>
    </lineage>
</organism>
<gene>
    <name evidence="1" type="ORF">PsYK624_034230</name>
</gene>
<dbReference type="AlphaFoldDB" id="A0A9P3L9P0"/>
<dbReference type="Proteomes" id="UP000703269">
    <property type="component" value="Unassembled WGS sequence"/>
</dbReference>
<dbReference type="Gene3D" id="2.60.20.10">
    <property type="entry name" value="Crystallins"/>
    <property type="match status" value="1"/>
</dbReference>
<accession>A0A9P3L9P0</accession>
<reference evidence="1 2" key="1">
    <citation type="submission" date="2021-08" db="EMBL/GenBank/DDBJ databases">
        <title>Draft Genome Sequence of Phanerochaete sordida strain YK-624.</title>
        <authorList>
            <person name="Mori T."/>
            <person name="Dohra H."/>
            <person name="Suzuki T."/>
            <person name="Kawagishi H."/>
            <person name="Hirai H."/>
        </authorList>
    </citation>
    <scope>NUCLEOTIDE SEQUENCE [LARGE SCALE GENOMIC DNA]</scope>
    <source>
        <strain evidence="1 2">YK-624</strain>
    </source>
</reference>
<proteinExistence type="predicted"/>
<evidence type="ECO:0000313" key="2">
    <source>
        <dbReference type="Proteomes" id="UP000703269"/>
    </source>
</evidence>
<keyword evidence="2" id="KW-1185">Reference proteome</keyword>
<comment type="caution">
    <text evidence="1">The sequence shown here is derived from an EMBL/GenBank/DDBJ whole genome shotgun (WGS) entry which is preliminary data.</text>
</comment>
<evidence type="ECO:0000313" key="1">
    <source>
        <dbReference type="EMBL" id="GJE87340.1"/>
    </source>
</evidence>